<sequence length="120" mass="12843">MHPPIHPPTLHPPIHSPTHPSTHPPIHPSIHGRNFWISGAETSKSSCSFGSDSSSLLDFSDVILLQQQVMQSCIIVRRVTGVPVKVESSSTAAGPIKLSGKFQILCLCAILSCCSLGFYG</sequence>
<keyword evidence="3" id="KW-1185">Reference proteome</keyword>
<evidence type="ECO:0000313" key="2">
    <source>
        <dbReference type="EMBL" id="KAK5605961.1"/>
    </source>
</evidence>
<protein>
    <submittedName>
        <fullName evidence="2">Uncharacterized protein</fullName>
    </submittedName>
</protein>
<accession>A0AAV9RAM6</accession>
<comment type="caution">
    <text evidence="2">The sequence shown here is derived from an EMBL/GenBank/DDBJ whole genome shotgun (WGS) entry which is preliminary data.</text>
</comment>
<dbReference type="Proteomes" id="UP001311232">
    <property type="component" value="Unassembled WGS sequence"/>
</dbReference>
<gene>
    <name evidence="2" type="ORF">CRENBAI_002875</name>
</gene>
<feature type="region of interest" description="Disordered" evidence="1">
    <location>
        <begin position="1"/>
        <end position="25"/>
    </location>
</feature>
<dbReference type="AlphaFoldDB" id="A0AAV9RAM6"/>
<organism evidence="2 3">
    <name type="scientific">Crenichthys baileyi</name>
    <name type="common">White River springfish</name>
    <dbReference type="NCBI Taxonomy" id="28760"/>
    <lineage>
        <taxon>Eukaryota</taxon>
        <taxon>Metazoa</taxon>
        <taxon>Chordata</taxon>
        <taxon>Craniata</taxon>
        <taxon>Vertebrata</taxon>
        <taxon>Euteleostomi</taxon>
        <taxon>Actinopterygii</taxon>
        <taxon>Neopterygii</taxon>
        <taxon>Teleostei</taxon>
        <taxon>Neoteleostei</taxon>
        <taxon>Acanthomorphata</taxon>
        <taxon>Ovalentaria</taxon>
        <taxon>Atherinomorphae</taxon>
        <taxon>Cyprinodontiformes</taxon>
        <taxon>Goodeidae</taxon>
        <taxon>Crenichthys</taxon>
    </lineage>
</organism>
<name>A0AAV9RAM6_9TELE</name>
<reference evidence="2 3" key="1">
    <citation type="submission" date="2021-06" db="EMBL/GenBank/DDBJ databases">
        <authorList>
            <person name="Palmer J.M."/>
        </authorList>
    </citation>
    <scope>NUCLEOTIDE SEQUENCE [LARGE SCALE GENOMIC DNA]</scope>
    <source>
        <strain evidence="2 3">MEX-2019</strain>
        <tissue evidence="2">Muscle</tissue>
    </source>
</reference>
<evidence type="ECO:0000256" key="1">
    <source>
        <dbReference type="SAM" id="MobiDB-lite"/>
    </source>
</evidence>
<dbReference type="EMBL" id="JAHHUM010002129">
    <property type="protein sequence ID" value="KAK5605961.1"/>
    <property type="molecule type" value="Genomic_DNA"/>
</dbReference>
<evidence type="ECO:0000313" key="3">
    <source>
        <dbReference type="Proteomes" id="UP001311232"/>
    </source>
</evidence>
<feature type="compositionally biased region" description="Pro residues" evidence="1">
    <location>
        <begin position="1"/>
        <end position="15"/>
    </location>
</feature>
<proteinExistence type="predicted"/>